<feature type="transmembrane region" description="Helical" evidence="13">
    <location>
        <begin position="6"/>
        <end position="26"/>
    </location>
</feature>
<evidence type="ECO:0000256" key="3">
    <source>
        <dbReference type="ARBA" id="ARBA00006991"/>
    </source>
</evidence>
<evidence type="ECO:0000256" key="10">
    <source>
        <dbReference type="ARBA" id="ARBA00023163"/>
    </source>
</evidence>
<evidence type="ECO:0000256" key="11">
    <source>
        <dbReference type="ARBA" id="ARBA00023242"/>
    </source>
</evidence>
<dbReference type="EMBL" id="HBUF01553852">
    <property type="protein sequence ID" value="CAG6759821.1"/>
    <property type="molecule type" value="Transcribed_RNA"/>
</dbReference>
<feature type="domain" description="C2H2-type" evidence="14">
    <location>
        <begin position="29"/>
        <end position="56"/>
    </location>
</feature>
<evidence type="ECO:0000256" key="8">
    <source>
        <dbReference type="ARBA" id="ARBA00023015"/>
    </source>
</evidence>
<dbReference type="InterPro" id="IPR036236">
    <property type="entry name" value="Znf_C2H2_sf"/>
</dbReference>
<evidence type="ECO:0000256" key="9">
    <source>
        <dbReference type="ARBA" id="ARBA00023125"/>
    </source>
</evidence>
<keyword evidence="10" id="KW-0804">Transcription</keyword>
<dbReference type="SMART" id="SM00355">
    <property type="entry name" value="ZnF_C2H2"/>
    <property type="match status" value="4"/>
</dbReference>
<dbReference type="SUPFAM" id="SSF57667">
    <property type="entry name" value="beta-beta-alpha zinc fingers"/>
    <property type="match status" value="3"/>
</dbReference>
<evidence type="ECO:0000256" key="2">
    <source>
        <dbReference type="ARBA" id="ARBA00004123"/>
    </source>
</evidence>
<feature type="domain" description="C2H2-type" evidence="14">
    <location>
        <begin position="112"/>
        <end position="139"/>
    </location>
</feature>
<dbReference type="InterPro" id="IPR050331">
    <property type="entry name" value="Zinc_finger"/>
</dbReference>
<accession>A0A8D9EN75</accession>
<keyword evidence="13" id="KW-0472">Membrane</keyword>
<keyword evidence="13" id="KW-1133">Transmembrane helix</keyword>
<dbReference type="FunFam" id="3.30.160.60:FF:000771">
    <property type="entry name" value="zinc finger protein 648"/>
    <property type="match status" value="1"/>
</dbReference>
<dbReference type="EMBL" id="HBUF01553853">
    <property type="protein sequence ID" value="CAG6759822.1"/>
    <property type="molecule type" value="Transcribed_RNA"/>
</dbReference>
<dbReference type="GO" id="GO:0005634">
    <property type="term" value="C:nucleus"/>
    <property type="evidence" value="ECO:0007669"/>
    <property type="project" value="UniProtKB-SubCell"/>
</dbReference>
<dbReference type="GO" id="GO:0010468">
    <property type="term" value="P:regulation of gene expression"/>
    <property type="evidence" value="ECO:0007669"/>
    <property type="project" value="TreeGrafter"/>
</dbReference>
<dbReference type="Gene3D" id="3.30.160.60">
    <property type="entry name" value="Classic Zinc Finger"/>
    <property type="match status" value="4"/>
</dbReference>
<evidence type="ECO:0000256" key="12">
    <source>
        <dbReference type="PROSITE-ProRule" id="PRU00042"/>
    </source>
</evidence>
<feature type="domain" description="C2H2-type" evidence="14">
    <location>
        <begin position="85"/>
        <end position="112"/>
    </location>
</feature>
<dbReference type="GO" id="GO:0008270">
    <property type="term" value="F:zinc ion binding"/>
    <property type="evidence" value="ECO:0007669"/>
    <property type="project" value="UniProtKB-KW"/>
</dbReference>
<evidence type="ECO:0000256" key="4">
    <source>
        <dbReference type="ARBA" id="ARBA00022723"/>
    </source>
</evidence>
<evidence type="ECO:0000256" key="5">
    <source>
        <dbReference type="ARBA" id="ARBA00022737"/>
    </source>
</evidence>
<keyword evidence="6 12" id="KW-0863">Zinc-finger</keyword>
<evidence type="ECO:0000259" key="14">
    <source>
        <dbReference type="PROSITE" id="PS50157"/>
    </source>
</evidence>
<keyword evidence="13" id="KW-0812">Transmembrane</keyword>
<keyword evidence="11" id="KW-0539">Nucleus</keyword>
<comment type="similarity">
    <text evidence="3">Belongs to the krueppel C2H2-type zinc-finger protein family.</text>
</comment>
<evidence type="ECO:0000256" key="6">
    <source>
        <dbReference type="ARBA" id="ARBA00022771"/>
    </source>
</evidence>
<comment type="function">
    <text evidence="1">May be involved in transcriptional regulation.</text>
</comment>
<keyword evidence="9" id="KW-0238">DNA-binding</keyword>
<dbReference type="GO" id="GO:0003677">
    <property type="term" value="F:DNA binding"/>
    <property type="evidence" value="ECO:0007669"/>
    <property type="project" value="UniProtKB-KW"/>
</dbReference>
<dbReference type="PROSITE" id="PS50157">
    <property type="entry name" value="ZINC_FINGER_C2H2_2"/>
    <property type="match status" value="4"/>
</dbReference>
<reference evidence="15" key="1">
    <citation type="submission" date="2021-05" db="EMBL/GenBank/DDBJ databases">
        <authorList>
            <person name="Alioto T."/>
            <person name="Alioto T."/>
            <person name="Gomez Garrido J."/>
        </authorList>
    </citation>
    <scope>NUCLEOTIDE SEQUENCE</scope>
</reference>
<dbReference type="EMBL" id="HBUF01553855">
    <property type="protein sequence ID" value="CAG6759824.1"/>
    <property type="molecule type" value="Transcribed_RNA"/>
</dbReference>
<proteinExistence type="inferred from homology"/>
<evidence type="ECO:0000256" key="7">
    <source>
        <dbReference type="ARBA" id="ARBA00022833"/>
    </source>
</evidence>
<name>A0A8D9EN75_9HEMI</name>
<comment type="subcellular location">
    <subcellularLocation>
        <location evidence="2">Nucleus</location>
    </subcellularLocation>
</comment>
<keyword evidence="8" id="KW-0805">Transcription regulation</keyword>
<dbReference type="InterPro" id="IPR057829">
    <property type="entry name" value="Znf_C2H2_ZN142_21/23"/>
</dbReference>
<evidence type="ECO:0000256" key="1">
    <source>
        <dbReference type="ARBA" id="ARBA00003767"/>
    </source>
</evidence>
<feature type="domain" description="C2H2-type" evidence="14">
    <location>
        <begin position="56"/>
        <end position="84"/>
    </location>
</feature>
<keyword evidence="7" id="KW-0862">Zinc</keyword>
<evidence type="ECO:0000313" key="15">
    <source>
        <dbReference type="EMBL" id="CAG6759821.1"/>
    </source>
</evidence>
<organism evidence="15">
    <name type="scientific">Cacopsylla melanoneura</name>
    <dbReference type="NCBI Taxonomy" id="428564"/>
    <lineage>
        <taxon>Eukaryota</taxon>
        <taxon>Metazoa</taxon>
        <taxon>Ecdysozoa</taxon>
        <taxon>Arthropoda</taxon>
        <taxon>Hexapoda</taxon>
        <taxon>Insecta</taxon>
        <taxon>Pterygota</taxon>
        <taxon>Neoptera</taxon>
        <taxon>Paraneoptera</taxon>
        <taxon>Hemiptera</taxon>
        <taxon>Sternorrhyncha</taxon>
        <taxon>Psylloidea</taxon>
        <taxon>Psyllidae</taxon>
        <taxon>Psyllinae</taxon>
        <taxon>Cacopsylla</taxon>
    </lineage>
</organism>
<evidence type="ECO:0000256" key="13">
    <source>
        <dbReference type="SAM" id="Phobius"/>
    </source>
</evidence>
<keyword evidence="4" id="KW-0479">Metal-binding</keyword>
<sequence length="143" mass="16752">MYQRQVPLILIGMLMLVSLMVIFITVRTVRRNQCSKTFASKSYLKVHMFSHEGIRFPCDSCSQSFAQRSILKAHQRQVHEGIKNYACNQCSKTFARSTDLKRHELIHEGIRFPCDKCSKSYSEKGKLKKHQIEHEYECDITYT</sequence>
<dbReference type="Pfam" id="PF23612">
    <property type="entry name" value="zf-C2H2_ZN142"/>
    <property type="match status" value="1"/>
</dbReference>
<keyword evidence="5" id="KW-0677">Repeat</keyword>
<protein>
    <submittedName>
        <fullName evidence="15">PR domain zinc finger protein 16</fullName>
    </submittedName>
</protein>
<dbReference type="PANTHER" id="PTHR16515:SF58">
    <property type="entry name" value="ZINC FINGER PROTEIN 22"/>
    <property type="match status" value="1"/>
</dbReference>
<dbReference type="AlphaFoldDB" id="A0A8D9EN75"/>
<dbReference type="PANTHER" id="PTHR16515">
    <property type="entry name" value="PR DOMAIN ZINC FINGER PROTEIN"/>
    <property type="match status" value="1"/>
</dbReference>
<dbReference type="InterPro" id="IPR013087">
    <property type="entry name" value="Znf_C2H2_type"/>
</dbReference>
<dbReference type="Pfam" id="PF00096">
    <property type="entry name" value="zf-C2H2"/>
    <property type="match status" value="3"/>
</dbReference>
<dbReference type="PROSITE" id="PS00028">
    <property type="entry name" value="ZINC_FINGER_C2H2_1"/>
    <property type="match status" value="3"/>
</dbReference>